<name>A0AA91SZK6_CLALS</name>
<keyword evidence="1" id="KW-1133">Transmembrane helix</keyword>
<sequence length="375" mass="42477">MASPIFISNPPPGFSVIAILRGMQLALLGAYRSLQNPGLLQSVYYERVLGAIIISMIIQLSLWSPVICLRILTKIFSSFAYLKFLESWAVALKDFQFNVLNISAFVVSLSQYFSRDLDDLFLASLGFIDSVYVSKHPDNSSHQYHDNLVALTDIDLEQHSVQSFFDVVKSKYASSREFSLFLRKHLNNLISTIVLFVLIKIPFVGPVCLGLITFSSLNDKLGTVRSLTVFCLLISVPNQYSALFLNTYWGSRSMIRDLLLPYFSRVRFTKIEKEQWIKSREGLLFGFGCCFYLGIRQFPWIGLLIYGFAESAAAYLITKVSDPPPSQASQLIQWNPTQLVWNKAHEEKIIKGEFVNDEGFASIPGSFILEKSHKQ</sequence>
<keyword evidence="1" id="KW-0472">Membrane</keyword>
<proteinExistence type="predicted"/>
<feature type="transmembrane region" description="Helical" evidence="1">
    <location>
        <begin position="51"/>
        <end position="73"/>
    </location>
</feature>
<protein>
    <submittedName>
        <fullName evidence="2">Uncharacterized protein</fullName>
    </submittedName>
</protein>
<evidence type="ECO:0000313" key="3">
    <source>
        <dbReference type="Proteomes" id="UP000195602"/>
    </source>
</evidence>
<evidence type="ECO:0000313" key="2">
    <source>
        <dbReference type="EMBL" id="OVF04687.1"/>
    </source>
</evidence>
<feature type="transmembrane region" description="Helical" evidence="1">
    <location>
        <begin position="12"/>
        <end position="31"/>
    </location>
</feature>
<dbReference type="PANTHER" id="PTHR38421:SF1">
    <property type="entry name" value="TRANSMEMBRANE PROTEIN"/>
    <property type="match status" value="1"/>
</dbReference>
<dbReference type="Proteomes" id="UP000195602">
    <property type="component" value="Unassembled WGS sequence"/>
</dbReference>
<keyword evidence="1" id="KW-0812">Transmembrane</keyword>
<dbReference type="AlphaFoldDB" id="A0AA91SZK6"/>
<comment type="caution">
    <text evidence="2">The sequence shown here is derived from an EMBL/GenBank/DDBJ whole genome shotgun (WGS) entry which is preliminary data.</text>
</comment>
<reference evidence="2 3" key="1">
    <citation type="submission" date="2017-04" db="EMBL/GenBank/DDBJ databases">
        <title>Draft genome of the yeast Clavispora lusitaniae type strain CBS 6936.</title>
        <authorList>
            <person name="Durrens P."/>
            <person name="Klopp C."/>
            <person name="Biteau N."/>
            <person name="Fitton-Ouhabi V."/>
            <person name="Dementhon K."/>
            <person name="Accoceberry I."/>
            <person name="Sherman D.J."/>
            <person name="Noel T."/>
        </authorList>
    </citation>
    <scope>NUCLEOTIDE SEQUENCE [LARGE SCALE GENOMIC DNA]</scope>
    <source>
        <strain evidence="2 3">CBS 6936</strain>
    </source>
</reference>
<accession>A0AA91SZK6</accession>
<gene>
    <name evidence="2" type="ORF">A9F13_26g00396</name>
</gene>
<dbReference type="EMBL" id="LYUB02000026">
    <property type="protein sequence ID" value="OVF04687.1"/>
    <property type="molecule type" value="Genomic_DNA"/>
</dbReference>
<dbReference type="KEGG" id="clus:A9F13_26g00396"/>
<feature type="transmembrane region" description="Helical" evidence="1">
    <location>
        <begin position="227"/>
        <end position="249"/>
    </location>
</feature>
<dbReference type="PANTHER" id="PTHR38421">
    <property type="entry name" value="TRANSMEMBRANE PROTEIN USGS"/>
    <property type="match status" value="1"/>
</dbReference>
<feature type="transmembrane region" description="Helical" evidence="1">
    <location>
        <begin position="189"/>
        <end position="215"/>
    </location>
</feature>
<feature type="transmembrane region" description="Helical" evidence="1">
    <location>
        <begin position="283"/>
        <end position="309"/>
    </location>
</feature>
<evidence type="ECO:0000256" key="1">
    <source>
        <dbReference type="SAM" id="Phobius"/>
    </source>
</evidence>
<organism evidence="2 3">
    <name type="scientific">Clavispora lusitaniae</name>
    <name type="common">Candida lusitaniae</name>
    <dbReference type="NCBI Taxonomy" id="36911"/>
    <lineage>
        <taxon>Eukaryota</taxon>
        <taxon>Fungi</taxon>
        <taxon>Dikarya</taxon>
        <taxon>Ascomycota</taxon>
        <taxon>Saccharomycotina</taxon>
        <taxon>Pichiomycetes</taxon>
        <taxon>Metschnikowiaceae</taxon>
        <taxon>Clavispora</taxon>
    </lineage>
</organism>